<sequence>MTHEQRLEDLLANPASSQGLSPQEAEIFQAMCGELGGLVSQIAGSIAAEKVNQVSSGATVDLLTLFQSVSTALSDNAGEESLWDQFQGQIAEAKVTLAEICQGPVSVNELDAAKCQVEALLQLMEQVGESGVADTRQNRYSFWSRLPSRARAILFYKLF</sequence>
<dbReference type="RefSeq" id="WP_377960976.1">
    <property type="nucleotide sequence ID" value="NZ_JBHZOL010000013.1"/>
</dbReference>
<gene>
    <name evidence="1" type="ORF">ACFVKH_02095</name>
</gene>
<reference evidence="1 2" key="1">
    <citation type="submission" date="2024-10" db="EMBL/GenBank/DDBJ databases">
        <authorList>
            <person name="Ratan Roy A."/>
            <person name="Morales Sandoval P.H."/>
            <person name="De Los Santos Villalobos S."/>
            <person name="Chakraborty S."/>
            <person name="Mukherjee J."/>
        </authorList>
    </citation>
    <scope>NUCLEOTIDE SEQUENCE [LARGE SCALE GENOMIC DNA]</scope>
    <source>
        <strain evidence="1 2">S1</strain>
    </source>
</reference>
<accession>A0ABW6IA66</accession>
<protein>
    <submittedName>
        <fullName evidence="1">Uncharacterized protein</fullName>
    </submittedName>
</protein>
<evidence type="ECO:0000313" key="2">
    <source>
        <dbReference type="Proteomes" id="UP001600165"/>
    </source>
</evidence>
<comment type="caution">
    <text evidence="1">The sequence shown here is derived from an EMBL/GenBank/DDBJ whole genome shotgun (WGS) entry which is preliminary data.</text>
</comment>
<name>A0ABW6IA66_9CYAN</name>
<dbReference type="EMBL" id="JBHZOL010000013">
    <property type="protein sequence ID" value="MFE4105051.1"/>
    <property type="molecule type" value="Genomic_DNA"/>
</dbReference>
<proteinExistence type="predicted"/>
<organism evidence="1 2">
    <name type="scientific">Almyronema epifaneia S1</name>
    <dbReference type="NCBI Taxonomy" id="2991925"/>
    <lineage>
        <taxon>Bacteria</taxon>
        <taxon>Bacillati</taxon>
        <taxon>Cyanobacteriota</taxon>
        <taxon>Cyanophyceae</taxon>
        <taxon>Nodosilineales</taxon>
        <taxon>Nodosilineaceae</taxon>
        <taxon>Almyronema</taxon>
        <taxon>Almyronema epifaneia</taxon>
    </lineage>
</organism>
<keyword evidence="2" id="KW-1185">Reference proteome</keyword>
<dbReference type="Proteomes" id="UP001600165">
    <property type="component" value="Unassembled WGS sequence"/>
</dbReference>
<evidence type="ECO:0000313" key="1">
    <source>
        <dbReference type="EMBL" id="MFE4105051.1"/>
    </source>
</evidence>